<feature type="transmembrane region" description="Helical" evidence="1">
    <location>
        <begin position="147"/>
        <end position="167"/>
    </location>
</feature>
<feature type="transmembrane region" description="Helical" evidence="1">
    <location>
        <begin position="85"/>
        <end position="107"/>
    </location>
</feature>
<evidence type="ECO:0000256" key="1">
    <source>
        <dbReference type="SAM" id="Phobius"/>
    </source>
</evidence>
<organism evidence="2 3">
    <name type="scientific">Bursaphelenchus okinawaensis</name>
    <dbReference type="NCBI Taxonomy" id="465554"/>
    <lineage>
        <taxon>Eukaryota</taxon>
        <taxon>Metazoa</taxon>
        <taxon>Ecdysozoa</taxon>
        <taxon>Nematoda</taxon>
        <taxon>Chromadorea</taxon>
        <taxon>Rhabditida</taxon>
        <taxon>Tylenchina</taxon>
        <taxon>Tylenchomorpha</taxon>
        <taxon>Aphelenchoidea</taxon>
        <taxon>Aphelenchoididae</taxon>
        <taxon>Bursaphelenchus</taxon>
    </lineage>
</organism>
<dbReference type="EMBL" id="CAJFDH010000005">
    <property type="protein sequence ID" value="CAD5223466.1"/>
    <property type="molecule type" value="Genomic_DNA"/>
</dbReference>
<sequence length="281" mass="31802">MMIANSVVDLLFAVNTMITMASVCFGPQLVYVITDNPLYPKTYLASLIGIGSHLFLMFLSVSMLPLKFIYRYGVMRNRPFSNIQLFGMFMVSFMLGALHGGACPFTFTPRSAYYDEILKKSLENPNAVVNGYLVGEVHEFNAMAMHFSNVFVIMAISYTFIILMIYLSKQTVTLQKNEMMTKQTAAVQRQITRIIYFQALYPVFVIGFPCLLFPIFVVQGKTVPYIGEWAMFSMHTPPLVNSLAVILCVPSYRRFVVHPFKSSRIDTSVMPAQSVVDFGRQ</sequence>
<evidence type="ECO:0000313" key="2">
    <source>
        <dbReference type="EMBL" id="CAD5223466.1"/>
    </source>
</evidence>
<reference evidence="2" key="1">
    <citation type="submission" date="2020-09" db="EMBL/GenBank/DDBJ databases">
        <authorList>
            <person name="Kikuchi T."/>
        </authorList>
    </citation>
    <scope>NUCLEOTIDE SEQUENCE</scope>
    <source>
        <strain evidence="2">SH1</strain>
    </source>
</reference>
<proteinExistence type="predicted"/>
<accession>A0A811L7F3</accession>
<feature type="transmembrane region" description="Helical" evidence="1">
    <location>
        <begin position="199"/>
        <end position="218"/>
    </location>
</feature>
<feature type="transmembrane region" description="Helical" evidence="1">
    <location>
        <begin position="7"/>
        <end position="31"/>
    </location>
</feature>
<evidence type="ECO:0000313" key="3">
    <source>
        <dbReference type="Proteomes" id="UP000614601"/>
    </source>
</evidence>
<feature type="transmembrane region" description="Helical" evidence="1">
    <location>
        <begin position="43"/>
        <end position="64"/>
    </location>
</feature>
<name>A0A811L7F3_9BILA</name>
<dbReference type="SUPFAM" id="SSF81321">
    <property type="entry name" value="Family A G protein-coupled receptor-like"/>
    <property type="match status" value="1"/>
</dbReference>
<keyword evidence="1" id="KW-1133">Transmembrane helix</keyword>
<dbReference type="InterPro" id="IPR019428">
    <property type="entry name" value="7TM_GPCR_serpentine_rcpt_Str"/>
</dbReference>
<dbReference type="EMBL" id="CAJFCW020000005">
    <property type="protein sequence ID" value="CAG9117947.1"/>
    <property type="molecule type" value="Genomic_DNA"/>
</dbReference>
<dbReference type="PANTHER" id="PTHR22943:SF248">
    <property type="entry name" value="SEVEN TM RECEPTOR"/>
    <property type="match status" value="1"/>
</dbReference>
<gene>
    <name evidence="2" type="ORF">BOKJ2_LOCUS10236</name>
</gene>
<keyword evidence="1" id="KW-0472">Membrane</keyword>
<dbReference type="OrthoDB" id="5816683at2759"/>
<keyword evidence="1" id="KW-0812">Transmembrane</keyword>
<dbReference type="Pfam" id="PF10326">
    <property type="entry name" value="7TM_GPCR_Str"/>
    <property type="match status" value="1"/>
</dbReference>
<dbReference type="Proteomes" id="UP000783686">
    <property type="component" value="Unassembled WGS sequence"/>
</dbReference>
<dbReference type="Proteomes" id="UP000614601">
    <property type="component" value="Unassembled WGS sequence"/>
</dbReference>
<dbReference type="AlphaFoldDB" id="A0A811L7F3"/>
<comment type="caution">
    <text evidence="2">The sequence shown here is derived from an EMBL/GenBank/DDBJ whole genome shotgun (WGS) entry which is preliminary data.</text>
</comment>
<dbReference type="PANTHER" id="PTHR22943">
    <property type="entry name" value="7-TRANSMEMBRANE DOMAIN RECEPTOR C.ELEGANS"/>
    <property type="match status" value="1"/>
</dbReference>
<keyword evidence="3" id="KW-1185">Reference proteome</keyword>
<protein>
    <recommendedName>
        <fullName evidence="4">G_PROTEIN_RECEP_F1_2 domain-containing protein</fullName>
    </recommendedName>
</protein>
<evidence type="ECO:0008006" key="4">
    <source>
        <dbReference type="Google" id="ProtNLM"/>
    </source>
</evidence>